<dbReference type="EMBL" id="CP003563">
    <property type="protein sequence ID" value="AFL52850.1"/>
    <property type="molecule type" value="Genomic_DNA"/>
</dbReference>
<dbReference type="InterPro" id="IPR036927">
    <property type="entry name" value="Cyt_c_oxase-like_su1_sf"/>
</dbReference>
<dbReference type="KEGG" id="sfd:USDA257_c43110"/>
<keyword evidence="1" id="KW-0812">Transmembrane</keyword>
<dbReference type="PATRIC" id="fig|1185652.3.peg.4477"/>
<dbReference type="eggNOG" id="COG3278">
    <property type="taxonomic scope" value="Bacteria"/>
</dbReference>
<feature type="transmembrane region" description="Helical" evidence="1">
    <location>
        <begin position="69"/>
        <end position="87"/>
    </location>
</feature>
<name>I3XAE4_SINF2</name>
<accession>I3XAE4</accession>
<keyword evidence="1" id="KW-0472">Membrane</keyword>
<reference evidence="2 3" key="1">
    <citation type="journal article" date="2012" name="J. Bacteriol.">
        <title>Complete genome sequence of the broad-host-range strain Sinorhizobium fredii USDA257.</title>
        <authorList>
            <person name="Schuldes J."/>
            <person name="Rodriguez Orbegoso M."/>
            <person name="Schmeisser C."/>
            <person name="Krishnan H.B."/>
            <person name="Daniel R."/>
            <person name="Streit W.R."/>
        </authorList>
    </citation>
    <scope>NUCLEOTIDE SEQUENCE [LARGE SCALE GENOMIC DNA]</scope>
    <source>
        <strain evidence="2 3">USDA 257</strain>
    </source>
</reference>
<sequence>MQAAKAFLSARSQQLENMLKFHRQQGGNQMPRIANLYFKTAIIFLILGISIGLHMSIAGDHSATGAHAHANLLGWVTMAIFGGYHALNPQKAARRLAMIQYAVYTFGVAVLIPSLYLMLSGNAAMEPVVAISSLIAFAGVLLFAVIIFSSSEPAVATAPSPAR</sequence>
<evidence type="ECO:0000256" key="1">
    <source>
        <dbReference type="SAM" id="Phobius"/>
    </source>
</evidence>
<dbReference type="HOGENOM" id="CLU_150673_0_0_5"/>
<evidence type="ECO:0000313" key="3">
    <source>
        <dbReference type="Proteomes" id="UP000006180"/>
    </source>
</evidence>
<dbReference type="AlphaFoldDB" id="I3XAE4"/>
<gene>
    <name evidence="2" type="ORF">USDA257_c43110</name>
</gene>
<feature type="transmembrane region" description="Helical" evidence="1">
    <location>
        <begin position="36"/>
        <end position="57"/>
    </location>
</feature>
<dbReference type="Gene3D" id="1.20.210.10">
    <property type="entry name" value="Cytochrome c oxidase-like, subunit I domain"/>
    <property type="match status" value="1"/>
</dbReference>
<proteinExistence type="predicted"/>
<evidence type="ECO:0000313" key="2">
    <source>
        <dbReference type="EMBL" id="AFL52850.1"/>
    </source>
</evidence>
<feature type="transmembrane region" description="Helical" evidence="1">
    <location>
        <begin position="128"/>
        <end position="148"/>
    </location>
</feature>
<organism evidence="2 3">
    <name type="scientific">Sinorhizobium fredii (strain USDA 257)</name>
    <dbReference type="NCBI Taxonomy" id="1185652"/>
    <lineage>
        <taxon>Bacteria</taxon>
        <taxon>Pseudomonadati</taxon>
        <taxon>Pseudomonadota</taxon>
        <taxon>Alphaproteobacteria</taxon>
        <taxon>Hyphomicrobiales</taxon>
        <taxon>Rhizobiaceae</taxon>
        <taxon>Sinorhizobium/Ensifer group</taxon>
        <taxon>Sinorhizobium</taxon>
    </lineage>
</organism>
<dbReference type="STRING" id="1185652.USDA257_c43110"/>
<feature type="transmembrane region" description="Helical" evidence="1">
    <location>
        <begin position="99"/>
        <end position="116"/>
    </location>
</feature>
<dbReference type="Proteomes" id="UP000006180">
    <property type="component" value="Chromosome"/>
</dbReference>
<protein>
    <submittedName>
        <fullName evidence="2">Uncharacterized protein</fullName>
    </submittedName>
</protein>
<dbReference type="SUPFAM" id="SSF81442">
    <property type="entry name" value="Cytochrome c oxidase subunit I-like"/>
    <property type="match status" value="1"/>
</dbReference>
<keyword evidence="1" id="KW-1133">Transmembrane helix</keyword>